<protein>
    <submittedName>
        <fullName evidence="2">Uncharacterized protein</fullName>
    </submittedName>
</protein>
<feature type="region of interest" description="Disordered" evidence="1">
    <location>
        <begin position="308"/>
        <end position="327"/>
    </location>
</feature>
<feature type="region of interest" description="Disordered" evidence="1">
    <location>
        <begin position="97"/>
        <end position="135"/>
    </location>
</feature>
<feature type="region of interest" description="Disordered" evidence="1">
    <location>
        <begin position="479"/>
        <end position="544"/>
    </location>
</feature>
<proteinExistence type="predicted"/>
<dbReference type="EMBL" id="QZBD01000154">
    <property type="protein sequence ID" value="THY26077.1"/>
    <property type="molecule type" value="Genomic_DNA"/>
</dbReference>
<evidence type="ECO:0000313" key="2">
    <source>
        <dbReference type="EMBL" id="THY26077.1"/>
    </source>
</evidence>
<feature type="region of interest" description="Disordered" evidence="1">
    <location>
        <begin position="151"/>
        <end position="198"/>
    </location>
</feature>
<gene>
    <name evidence="2" type="ORF">D6D01_04589</name>
</gene>
<feature type="region of interest" description="Disordered" evidence="1">
    <location>
        <begin position="397"/>
        <end position="416"/>
    </location>
</feature>
<name>A0A4S9L9X4_AURPU</name>
<dbReference type="AlphaFoldDB" id="A0A4S9L9X4"/>
<evidence type="ECO:0000313" key="3">
    <source>
        <dbReference type="Proteomes" id="UP000306584"/>
    </source>
</evidence>
<organism evidence="2 3">
    <name type="scientific">Aureobasidium pullulans</name>
    <name type="common">Black yeast</name>
    <name type="synonym">Pullularia pullulans</name>
    <dbReference type="NCBI Taxonomy" id="5580"/>
    <lineage>
        <taxon>Eukaryota</taxon>
        <taxon>Fungi</taxon>
        <taxon>Dikarya</taxon>
        <taxon>Ascomycota</taxon>
        <taxon>Pezizomycotina</taxon>
        <taxon>Dothideomycetes</taxon>
        <taxon>Dothideomycetidae</taxon>
        <taxon>Dothideales</taxon>
        <taxon>Saccotheciaceae</taxon>
        <taxon>Aureobasidium</taxon>
    </lineage>
</organism>
<evidence type="ECO:0000256" key="1">
    <source>
        <dbReference type="SAM" id="MobiDB-lite"/>
    </source>
</evidence>
<feature type="compositionally biased region" description="Polar residues" evidence="1">
    <location>
        <begin position="158"/>
        <end position="180"/>
    </location>
</feature>
<feature type="region of interest" description="Disordered" evidence="1">
    <location>
        <begin position="362"/>
        <end position="389"/>
    </location>
</feature>
<sequence length="544" mass="59585">MYSILVAKLWRWKMPKRTGHVVEHEPAPEIAPFSCFVAFRFVVVDKDIDQACLKLVASARVIVRTILLSTWTIVSAGPSWRLLLPLSLSVSPSPSPSLSPAAIMRDATTPPPPSAPLRTPPTPKHGAGYHSYDPYSVPRRSQRVLLLHKNNDKDTKAAQPSFSSQESTLSRTESSHTLSPPSSPAVHLPTHQQTPARLTPARQSLFTRNRPANTSNNNTLFDVFPTHSSFPTPVSMAATPHKTPRKLDAAALKSTARILNFKPTTTKAPMIAPRKKAKSRLTLDEDDVHEDVNIFTDVQDRVPAVDTTEENPFVGPRRSTRASTAPLSSMDVDMDDAHTNKMGMFYVFRGKKIWRTYDDKNGEDPADSDASTGSNDSLKRQAGAAASRPLTRTKFVPRLLFPPAASDNDADEEAMTDIEEETKPIPTPALFGAAVQAKKTPSKRVGAHPATPPSSHRQLRSAAEQISVFEGPHHDLNHALASPSATPMPKKVASPPLFAGWSRAKDADEKAPRGPRGEKRHRVTMSEPDVPAKRARHSLFSDSH</sequence>
<feature type="region of interest" description="Disordered" evidence="1">
    <location>
        <begin position="434"/>
        <end position="457"/>
    </location>
</feature>
<feature type="compositionally biased region" description="Pro residues" evidence="1">
    <location>
        <begin position="109"/>
        <end position="123"/>
    </location>
</feature>
<reference evidence="2 3" key="1">
    <citation type="submission" date="2018-10" db="EMBL/GenBank/DDBJ databases">
        <title>Fifty Aureobasidium pullulans genomes reveal a recombining polyextremotolerant generalist.</title>
        <authorList>
            <person name="Gostincar C."/>
            <person name="Turk M."/>
            <person name="Zajc J."/>
            <person name="Gunde-Cimerman N."/>
        </authorList>
    </citation>
    <scope>NUCLEOTIDE SEQUENCE [LARGE SCALE GENOMIC DNA]</scope>
    <source>
        <strain evidence="2 3">EXF-6604</strain>
    </source>
</reference>
<feature type="compositionally biased region" description="Basic and acidic residues" evidence="1">
    <location>
        <begin position="503"/>
        <end position="517"/>
    </location>
</feature>
<accession>A0A4S9L9X4</accession>
<dbReference type="Proteomes" id="UP000306584">
    <property type="component" value="Unassembled WGS sequence"/>
</dbReference>
<comment type="caution">
    <text evidence="2">The sequence shown here is derived from an EMBL/GenBank/DDBJ whole genome shotgun (WGS) entry which is preliminary data.</text>
</comment>